<dbReference type="InterPro" id="IPR002397">
    <property type="entry name" value="Cyt_P450_B"/>
</dbReference>
<keyword evidence="2" id="KW-0503">Monooxygenase</keyword>
<keyword evidence="2" id="KW-0479">Metal-binding</keyword>
<dbReference type="RefSeq" id="WP_311595025.1">
    <property type="nucleotide sequence ID" value="NZ_JAVRFG010000001.1"/>
</dbReference>
<accession>A0ABU2VV71</accession>
<keyword evidence="2" id="KW-0560">Oxidoreductase</keyword>
<dbReference type="PANTHER" id="PTHR46696">
    <property type="entry name" value="P450, PUTATIVE (EUROFUNG)-RELATED"/>
    <property type="match status" value="1"/>
</dbReference>
<dbReference type="PRINTS" id="PR00385">
    <property type="entry name" value="P450"/>
</dbReference>
<dbReference type="PROSITE" id="PS00086">
    <property type="entry name" value="CYTOCHROME_P450"/>
    <property type="match status" value="1"/>
</dbReference>
<evidence type="ECO:0000313" key="4">
    <source>
        <dbReference type="Proteomes" id="UP001180556"/>
    </source>
</evidence>
<dbReference type="EMBL" id="JAVRFG010000001">
    <property type="protein sequence ID" value="MDT0489016.1"/>
    <property type="molecule type" value="Genomic_DNA"/>
</dbReference>
<name>A0ABU2VV71_9ACTN</name>
<dbReference type="PRINTS" id="PR00359">
    <property type="entry name" value="BP450"/>
</dbReference>
<evidence type="ECO:0000256" key="1">
    <source>
        <dbReference type="ARBA" id="ARBA00010617"/>
    </source>
</evidence>
<dbReference type="SUPFAM" id="SSF48264">
    <property type="entry name" value="Cytochrome P450"/>
    <property type="match status" value="1"/>
</dbReference>
<sequence length="412" mass="45223">MDVFKLDPAASDRIGEDAALRARGPLTQVDILGVQAWAVSNPQILKGLLNDKRVSKDPRQHYPEFESVAARWPLATWIVVQNMFTAFGADHRKLRRLVAPAFSARRTAQMVPVIQEIAAGLLDAMEERARRGETVDVRAEFAHKLPIQVIFRLMGLAPEWEAKLAGPVHNVFATMLPEDEQRANYQNLGQLLSDFVAEKRERPGDDLTGDLITASDEGTQLSGHQLVDTLILVISAGFETTVGLITNALHNLLTHPDELRTVRENPAEGWDAVVEETLRRDAPVAFLPLRYAVEDIDVAGVRIGKGEAILAAYSAAGRDTSAHEKADTFDVRRPDKTHLSFGHGVHFCIGAPLARAEGTIALSAFFERFPDARLADEGARPAPMESIISNSPRELRVRLLPSADRPRAGALA</sequence>
<proteinExistence type="inferred from homology"/>
<comment type="caution">
    <text evidence="3">The sequence shown here is derived from an EMBL/GenBank/DDBJ whole genome shotgun (WGS) entry which is preliminary data.</text>
</comment>
<dbReference type="Pfam" id="PF00067">
    <property type="entry name" value="p450"/>
    <property type="match status" value="2"/>
</dbReference>
<dbReference type="InterPro" id="IPR001128">
    <property type="entry name" value="Cyt_P450"/>
</dbReference>
<dbReference type="CDD" id="cd11029">
    <property type="entry name" value="CYP107-like"/>
    <property type="match status" value="1"/>
</dbReference>
<protein>
    <submittedName>
        <fullName evidence="3">Cytochrome P450</fullName>
    </submittedName>
</protein>
<evidence type="ECO:0000313" key="3">
    <source>
        <dbReference type="EMBL" id="MDT0489016.1"/>
    </source>
</evidence>
<dbReference type="InterPro" id="IPR036396">
    <property type="entry name" value="Cyt_P450_sf"/>
</dbReference>
<keyword evidence="4" id="KW-1185">Reference proteome</keyword>
<comment type="similarity">
    <text evidence="1 2">Belongs to the cytochrome P450 family.</text>
</comment>
<dbReference type="PANTHER" id="PTHR46696:SF1">
    <property type="entry name" value="CYTOCHROME P450 YJIB-RELATED"/>
    <property type="match status" value="1"/>
</dbReference>
<keyword evidence="2" id="KW-0408">Iron</keyword>
<gene>
    <name evidence="3" type="ORF">RM717_00670</name>
</gene>
<reference evidence="4" key="1">
    <citation type="submission" date="2023-07" db="EMBL/GenBank/DDBJ databases">
        <title>30 novel species of actinomycetes from the DSMZ collection.</title>
        <authorList>
            <person name="Nouioui I."/>
        </authorList>
    </citation>
    <scope>NUCLEOTIDE SEQUENCE [LARGE SCALE GENOMIC DNA]</scope>
    <source>
        <strain evidence="4">DSM 40932</strain>
    </source>
</reference>
<dbReference type="InterPro" id="IPR017972">
    <property type="entry name" value="Cyt_P450_CS"/>
</dbReference>
<dbReference type="Gene3D" id="1.10.630.10">
    <property type="entry name" value="Cytochrome P450"/>
    <property type="match status" value="1"/>
</dbReference>
<keyword evidence="2" id="KW-0349">Heme</keyword>
<evidence type="ECO:0000256" key="2">
    <source>
        <dbReference type="RuleBase" id="RU000461"/>
    </source>
</evidence>
<dbReference type="Proteomes" id="UP001180556">
    <property type="component" value="Unassembled WGS sequence"/>
</dbReference>
<organism evidence="3 4">
    <name type="scientific">Streptomyces stephensoniae</name>
    <dbReference type="NCBI Taxonomy" id="3375367"/>
    <lineage>
        <taxon>Bacteria</taxon>
        <taxon>Bacillati</taxon>
        <taxon>Actinomycetota</taxon>
        <taxon>Actinomycetes</taxon>
        <taxon>Kitasatosporales</taxon>
        <taxon>Streptomycetaceae</taxon>
        <taxon>Streptomyces</taxon>
    </lineage>
</organism>